<keyword evidence="4" id="KW-0812">Transmembrane</keyword>
<evidence type="ECO:0000256" key="5">
    <source>
        <dbReference type="ARBA" id="ARBA00022729"/>
    </source>
</evidence>
<dbReference type="EMBL" id="CP036298">
    <property type="protein sequence ID" value="QDV25047.1"/>
    <property type="molecule type" value="Genomic_DNA"/>
</dbReference>
<dbReference type="OrthoDB" id="247139at2"/>
<reference evidence="9 10" key="1">
    <citation type="submission" date="2019-02" db="EMBL/GenBank/DDBJ databases">
        <title>Deep-cultivation of Planctomycetes and their phenomic and genomic characterization uncovers novel biology.</title>
        <authorList>
            <person name="Wiegand S."/>
            <person name="Jogler M."/>
            <person name="Boedeker C."/>
            <person name="Pinto D."/>
            <person name="Vollmers J."/>
            <person name="Rivas-Marin E."/>
            <person name="Kohn T."/>
            <person name="Peeters S.H."/>
            <person name="Heuer A."/>
            <person name="Rast P."/>
            <person name="Oberbeckmann S."/>
            <person name="Bunk B."/>
            <person name="Jeske O."/>
            <person name="Meyerdierks A."/>
            <person name="Storesund J.E."/>
            <person name="Kallscheuer N."/>
            <person name="Luecker S."/>
            <person name="Lage O.M."/>
            <person name="Pohl T."/>
            <person name="Merkel B.J."/>
            <person name="Hornburger P."/>
            <person name="Mueller R.-W."/>
            <person name="Bruemmer F."/>
            <person name="Labrenz M."/>
            <person name="Spormann A.M."/>
            <person name="Op den Camp H."/>
            <person name="Overmann J."/>
            <person name="Amann R."/>
            <person name="Jetten M.S.M."/>
            <person name="Mascher T."/>
            <person name="Medema M.H."/>
            <person name="Devos D.P."/>
            <person name="Kaster A.-K."/>
            <person name="Ovreas L."/>
            <person name="Rohde M."/>
            <person name="Galperin M.Y."/>
            <person name="Jogler C."/>
        </authorList>
    </citation>
    <scope>NUCLEOTIDE SEQUENCE [LARGE SCALE GENOMIC DNA]</scope>
    <source>
        <strain evidence="9 10">Q31a</strain>
    </source>
</reference>
<keyword evidence="6" id="KW-0472">Membrane</keyword>
<organism evidence="9 10">
    <name type="scientific">Aureliella helgolandensis</name>
    <dbReference type="NCBI Taxonomy" id="2527968"/>
    <lineage>
        <taxon>Bacteria</taxon>
        <taxon>Pseudomonadati</taxon>
        <taxon>Planctomycetota</taxon>
        <taxon>Planctomycetia</taxon>
        <taxon>Pirellulales</taxon>
        <taxon>Pirellulaceae</taxon>
        <taxon>Aureliella</taxon>
    </lineage>
</organism>
<dbReference type="SUPFAM" id="SSF56935">
    <property type="entry name" value="Porins"/>
    <property type="match status" value="1"/>
</dbReference>
<name>A0A518G8Y3_9BACT</name>
<comment type="similarity">
    <text evidence="2">Belongs to the OmpP1/FadL family.</text>
</comment>
<dbReference type="AlphaFoldDB" id="A0A518G8Y3"/>
<evidence type="ECO:0000256" key="4">
    <source>
        <dbReference type="ARBA" id="ARBA00022692"/>
    </source>
</evidence>
<proteinExistence type="inferred from homology"/>
<evidence type="ECO:0000256" key="2">
    <source>
        <dbReference type="ARBA" id="ARBA00008163"/>
    </source>
</evidence>
<keyword evidence="3" id="KW-1134">Transmembrane beta strand</keyword>
<dbReference type="RefSeq" id="WP_145079602.1">
    <property type="nucleotide sequence ID" value="NZ_CP036298.1"/>
</dbReference>
<protein>
    <submittedName>
        <fullName evidence="9">Outer membrane protein transport protein (OMPP1/FadL/TodX)</fullName>
    </submittedName>
</protein>
<feature type="chain" id="PRO_5022178161" evidence="8">
    <location>
        <begin position="27"/>
        <end position="424"/>
    </location>
</feature>
<sequence precursor="true">MQVARSAQKLYWTVIFALLCSHSVNAQGLLISAAGPVNRSMGGASTAAPIDALGALYWNPATISGLAASETEFSLDLLFANHTLASTAGNAHGETEADPGVFPIPNIGWVHKSTNPALTYGLGVNAVAGFKTNLQTDPSNPVLAPQAGGGLGRVSSEASFMQLAPVISYSLTERLSIAAGPTITTGQLGIEPFVFDSPNSNGYSSGRSTRYHWGAGFQVGAFYIYDDEWRFGASLKSPTWMEKFDFNGEDATGGPRTLTADIDLPLVLSLGTSYAGIDRWLFACDVRFVDYANTAGLGDPAEFDGTGRLVGLDWSSVLATALGAQFQVHDGIAIRGGYTYNQNPVSNNEAFFNVASPLIYQHMLSTGLSIQTAPTTAVNIGYSYMLDSNRTGPIFAPGSGALAGTSVENSLDAHFLSFGLSVYQ</sequence>
<keyword evidence="5 8" id="KW-0732">Signal</keyword>
<dbReference type="InterPro" id="IPR005017">
    <property type="entry name" value="OMPP1/FadL/TodX"/>
</dbReference>
<dbReference type="GO" id="GO:0009279">
    <property type="term" value="C:cell outer membrane"/>
    <property type="evidence" value="ECO:0007669"/>
    <property type="project" value="UniProtKB-SubCell"/>
</dbReference>
<keyword evidence="7" id="KW-0998">Cell outer membrane</keyword>
<dbReference type="PANTHER" id="PTHR35093">
    <property type="entry name" value="OUTER MEMBRANE PROTEIN NMB0088-RELATED"/>
    <property type="match status" value="1"/>
</dbReference>
<gene>
    <name evidence="9" type="ORF">Q31a_33690</name>
</gene>
<dbReference type="Pfam" id="PF03349">
    <property type="entry name" value="Toluene_X"/>
    <property type="match status" value="1"/>
</dbReference>
<dbReference type="PANTHER" id="PTHR35093:SF8">
    <property type="entry name" value="OUTER MEMBRANE PROTEIN NMB0088-RELATED"/>
    <property type="match status" value="1"/>
</dbReference>
<feature type="signal peptide" evidence="8">
    <location>
        <begin position="1"/>
        <end position="26"/>
    </location>
</feature>
<dbReference type="GO" id="GO:0015483">
    <property type="term" value="F:long-chain fatty acid transporting porin activity"/>
    <property type="evidence" value="ECO:0007669"/>
    <property type="project" value="TreeGrafter"/>
</dbReference>
<evidence type="ECO:0000256" key="3">
    <source>
        <dbReference type="ARBA" id="ARBA00022452"/>
    </source>
</evidence>
<dbReference type="KEGG" id="ahel:Q31a_33690"/>
<evidence type="ECO:0000256" key="6">
    <source>
        <dbReference type="ARBA" id="ARBA00023136"/>
    </source>
</evidence>
<dbReference type="Gene3D" id="2.40.160.60">
    <property type="entry name" value="Outer membrane protein transport protein (OMPP1/FadL/TodX)"/>
    <property type="match status" value="1"/>
</dbReference>
<accession>A0A518G8Y3</accession>
<dbReference type="Proteomes" id="UP000318017">
    <property type="component" value="Chromosome"/>
</dbReference>
<comment type="subcellular location">
    <subcellularLocation>
        <location evidence="1">Cell outer membrane</location>
        <topology evidence="1">Multi-pass membrane protein</topology>
    </subcellularLocation>
</comment>
<evidence type="ECO:0000256" key="7">
    <source>
        <dbReference type="ARBA" id="ARBA00023237"/>
    </source>
</evidence>
<evidence type="ECO:0000313" key="10">
    <source>
        <dbReference type="Proteomes" id="UP000318017"/>
    </source>
</evidence>
<evidence type="ECO:0000256" key="8">
    <source>
        <dbReference type="SAM" id="SignalP"/>
    </source>
</evidence>
<evidence type="ECO:0000313" key="9">
    <source>
        <dbReference type="EMBL" id="QDV25047.1"/>
    </source>
</evidence>
<keyword evidence="10" id="KW-1185">Reference proteome</keyword>
<evidence type="ECO:0000256" key="1">
    <source>
        <dbReference type="ARBA" id="ARBA00004571"/>
    </source>
</evidence>